<keyword evidence="1" id="KW-0732">Signal</keyword>
<feature type="domain" description="TNase-like" evidence="2">
    <location>
        <begin position="31"/>
        <end position="148"/>
    </location>
</feature>
<dbReference type="Pfam" id="PF00565">
    <property type="entry name" value="SNase"/>
    <property type="match status" value="1"/>
</dbReference>
<evidence type="ECO:0000313" key="3">
    <source>
        <dbReference type="EMBL" id="RMA41637.1"/>
    </source>
</evidence>
<accession>A0A3L9Y3G2</accession>
<dbReference type="Gene3D" id="2.40.50.90">
    <property type="match status" value="1"/>
</dbReference>
<dbReference type="RefSeq" id="WP_121898351.1">
    <property type="nucleotide sequence ID" value="NZ_RCNT01000006.1"/>
</dbReference>
<feature type="chain" id="PRO_5017986065" evidence="1">
    <location>
        <begin position="24"/>
        <end position="223"/>
    </location>
</feature>
<proteinExistence type="predicted"/>
<dbReference type="PROSITE" id="PS50830">
    <property type="entry name" value="TNASE_3"/>
    <property type="match status" value="1"/>
</dbReference>
<sequence>MGLCSRFVCAAALFLWAVSGAAAREVSGPARVIDGDTLEVAGVTVRLFGIDAPERDQPCARGDGGLWPCGDWVAARLDAQISGMRITCTGARTDRYDRLIARCDAPASGDLGAWLVGTGMARAYRRYSLDYVPQEEMAERARRGLWAGLWADPATHRAAQAQEQPPADTGGCLIKGNISDSGRIYHLPGSRSYAATRIDAATGERWFCSVAEAEAAGWRAPHG</sequence>
<dbReference type="EMBL" id="RCNT01000006">
    <property type="protein sequence ID" value="RMA41637.1"/>
    <property type="molecule type" value="Genomic_DNA"/>
</dbReference>
<feature type="signal peptide" evidence="1">
    <location>
        <begin position="1"/>
        <end position="23"/>
    </location>
</feature>
<comment type="caution">
    <text evidence="3">The sequence shown here is derived from an EMBL/GenBank/DDBJ whole genome shotgun (WGS) entry which is preliminary data.</text>
</comment>
<dbReference type="Proteomes" id="UP000281343">
    <property type="component" value="Unassembled WGS sequence"/>
</dbReference>
<evidence type="ECO:0000313" key="4">
    <source>
        <dbReference type="Proteomes" id="UP000281343"/>
    </source>
</evidence>
<dbReference type="InterPro" id="IPR016071">
    <property type="entry name" value="Staphylococal_nuclease_OB-fold"/>
</dbReference>
<gene>
    <name evidence="3" type="ORF">D9R08_12210</name>
</gene>
<evidence type="ECO:0000256" key="1">
    <source>
        <dbReference type="SAM" id="SignalP"/>
    </source>
</evidence>
<reference evidence="3 4" key="1">
    <citation type="submission" date="2018-10" db="EMBL/GenBank/DDBJ databases">
        <authorList>
            <person name="Jung H.S."/>
            <person name="Jeon C.O."/>
        </authorList>
    </citation>
    <scope>NUCLEOTIDE SEQUENCE [LARGE SCALE GENOMIC DNA]</scope>
    <source>
        <strain evidence="3 4">MA-7-27</strain>
    </source>
</reference>
<keyword evidence="4" id="KW-1185">Reference proteome</keyword>
<dbReference type="InterPro" id="IPR035437">
    <property type="entry name" value="SNase_OB-fold_sf"/>
</dbReference>
<dbReference type="OrthoDB" id="9805504at2"/>
<organism evidence="3 4">
    <name type="scientific">Rhodophyticola porphyridii</name>
    <dbReference type="NCBI Taxonomy" id="1852017"/>
    <lineage>
        <taxon>Bacteria</taxon>
        <taxon>Pseudomonadati</taxon>
        <taxon>Pseudomonadota</taxon>
        <taxon>Alphaproteobacteria</taxon>
        <taxon>Rhodobacterales</taxon>
        <taxon>Roseobacteraceae</taxon>
        <taxon>Rhodophyticola</taxon>
    </lineage>
</organism>
<protein>
    <submittedName>
        <fullName evidence="3">Thermonuclease family protein</fullName>
    </submittedName>
</protein>
<evidence type="ECO:0000259" key="2">
    <source>
        <dbReference type="PROSITE" id="PS50830"/>
    </source>
</evidence>
<name>A0A3L9Y3G2_9RHOB</name>
<dbReference type="AlphaFoldDB" id="A0A3L9Y3G2"/>
<dbReference type="SMART" id="SM00318">
    <property type="entry name" value="SNc"/>
    <property type="match status" value="1"/>
</dbReference>
<dbReference type="SUPFAM" id="SSF50199">
    <property type="entry name" value="Staphylococcal nuclease"/>
    <property type="match status" value="1"/>
</dbReference>